<evidence type="ECO:0000256" key="3">
    <source>
        <dbReference type="SAM" id="MobiDB-lite"/>
    </source>
</evidence>
<dbReference type="GO" id="GO:0000981">
    <property type="term" value="F:DNA-binding transcription factor activity, RNA polymerase II-specific"/>
    <property type="evidence" value="ECO:0007669"/>
    <property type="project" value="InterPro"/>
</dbReference>
<evidence type="ECO:0000313" key="5">
    <source>
        <dbReference type="EMBL" id="PWI72251.1"/>
    </source>
</evidence>
<feature type="domain" description="Zn(2)-C6 fungal-type" evidence="4">
    <location>
        <begin position="608"/>
        <end position="640"/>
    </location>
</feature>
<keyword evidence="2" id="KW-0539">Nucleus</keyword>
<dbReference type="InterPro" id="IPR036291">
    <property type="entry name" value="NAD(P)-bd_dom_sf"/>
</dbReference>
<evidence type="ECO:0000259" key="4">
    <source>
        <dbReference type="PROSITE" id="PS50048"/>
    </source>
</evidence>
<proteinExistence type="predicted"/>
<evidence type="ECO:0000313" key="6">
    <source>
        <dbReference type="Proteomes" id="UP000245956"/>
    </source>
</evidence>
<dbReference type="SMART" id="SM00066">
    <property type="entry name" value="GAL4"/>
    <property type="match status" value="1"/>
</dbReference>
<dbReference type="SUPFAM" id="SSF51735">
    <property type="entry name" value="NAD(P)-binding Rossmann-fold domains"/>
    <property type="match status" value="1"/>
</dbReference>
<sequence>MPSKIASPIEPPATVVVTGANGFIAQHCVAALLAAGYRVVGTVRTASKGDLVAKTHGSHPNLSTVVVEDITSPQSYLAALGSLSPSAILHLAAPFHYNATNFEHDLMVPAVRGSTAILEAAAQIPSVTRIVHTNSFACIYDAAAGPSPEKTYTARDWSPLTYEDGVQAANAPTAYRASKTAAEKAAWRFMEEQRGLGFDLVSLCPGMVFGSFLPESRPRSIEELNTSNLLVWAAVSAGKDSAVPPTKAPVWVDVRDVADAHVRALRVPEAGGARFLLGQGVYCNQELADVSRRVTSKFAERIPVGEPGRRESQTHFGVDASETERVLGIRWRGLDDCLGELVPQLFEIERSQQDAREQGQPLAQSPPLPVVCRCPPSTAASVKLGVPTGDQSGSTVHTLYPRRVCPPNPAQPVQCQVATPPVSILRAHANPSKTYANPECDPCRSQRVPPPEARLQTAQAGPGNPPAPLPLFALRSCRRSRGSRTTTRPGVPFAAHPQETRSSDTLPALDECMNDRQHPWTGLRELDRAMDMGAAGPSTAAAATAAGGAAPRVAGTGIANDGIKPGAAANSNSNSNSNSVGNNIGAAGPKAGSPVSSSKPKQRRVTQACDYCHQRSIRCRPSGDGVSCANCRDFDQACTYHRKPRRRGVQPRSSTASSSGPGGGGGPRGGLAGADDATPRPTSGPTPPSTTPNSVGSAGGPRPVSVPYRGANAAFGRPQHDVWEAPVIASQAVIVDLVELYFELVYPIFPFFHQPSFTRRISRADYLTSRTLFANTMAVCALVSSRIRDGSVTNPRWDLDSLRDPSPDVFYAEAKRQLIDISPDSSLNVLRAHAILAITAIQNSRIRDMHQHLGTYHTLVAMDALHDESNWPAGIGVIEKEERRRLFWSIYTLDIYTSVVWGGIIRSREQQSNVAYPIEVDDEFIEDGSVPDADHSPNSVSSTSTRRALTVRSDCWLSGWNFITDLYRVLEHALTRFRYHSNRSRRQSFLHEIFEDKSTSVTEASVRDSVLQMYLNLPACFKETPQLTYNVKKDRFGYQAANITGSLQLVRMVLFAAGGASIGERCQIVREVVDAFVSVPVSYLVAISTPLLHHLGGIGAFLGSVFEEPLNEADYSQVRGIMLSLAQLLESLEAVHHSASASERLRSQVARIDEFMASQRQAVAAPMSIPPNRGPVAPPQSVAADGRTVPAGSYPQMGGHEMADGWSFQVPAEMLGELNWSFEFGQTWNAQV</sequence>
<dbReference type="Pfam" id="PF01370">
    <property type="entry name" value="Epimerase"/>
    <property type="match status" value="1"/>
</dbReference>
<dbReference type="InterPro" id="IPR050987">
    <property type="entry name" value="AtrR-like"/>
</dbReference>
<dbReference type="EMBL" id="LCWV01000006">
    <property type="protein sequence ID" value="PWI72251.1"/>
    <property type="molecule type" value="Genomic_DNA"/>
</dbReference>
<dbReference type="GO" id="GO:0006351">
    <property type="term" value="P:DNA-templated transcription"/>
    <property type="evidence" value="ECO:0007669"/>
    <property type="project" value="InterPro"/>
</dbReference>
<feature type="compositionally biased region" description="Gly residues" evidence="3">
    <location>
        <begin position="660"/>
        <end position="672"/>
    </location>
</feature>
<dbReference type="CDD" id="cd12148">
    <property type="entry name" value="fungal_TF_MHR"/>
    <property type="match status" value="1"/>
</dbReference>
<dbReference type="InterPro" id="IPR001138">
    <property type="entry name" value="Zn2Cys6_DnaBD"/>
</dbReference>
<dbReference type="Pfam" id="PF04082">
    <property type="entry name" value="Fungal_trans"/>
    <property type="match status" value="1"/>
</dbReference>
<protein>
    <recommendedName>
        <fullName evidence="4">Zn(2)-C6 fungal-type domain-containing protein</fullName>
    </recommendedName>
</protein>
<dbReference type="Gene3D" id="3.40.50.720">
    <property type="entry name" value="NAD(P)-binding Rossmann-like Domain"/>
    <property type="match status" value="1"/>
</dbReference>
<dbReference type="PANTHER" id="PTHR46910">
    <property type="entry name" value="TRANSCRIPTION FACTOR PDR1"/>
    <property type="match status" value="1"/>
</dbReference>
<gene>
    <name evidence="5" type="ORF">PCL_10874</name>
</gene>
<dbReference type="PROSITE" id="PS50048">
    <property type="entry name" value="ZN2_CY6_FUNGAL_2"/>
    <property type="match status" value="1"/>
</dbReference>
<keyword evidence="1" id="KW-0479">Metal-binding</keyword>
<organism evidence="5 6">
    <name type="scientific">Purpureocillium lilacinum</name>
    <name type="common">Paecilomyces lilacinus</name>
    <dbReference type="NCBI Taxonomy" id="33203"/>
    <lineage>
        <taxon>Eukaryota</taxon>
        <taxon>Fungi</taxon>
        <taxon>Dikarya</taxon>
        <taxon>Ascomycota</taxon>
        <taxon>Pezizomycotina</taxon>
        <taxon>Sordariomycetes</taxon>
        <taxon>Hypocreomycetidae</taxon>
        <taxon>Hypocreales</taxon>
        <taxon>Ophiocordycipitaceae</taxon>
        <taxon>Purpureocillium</taxon>
    </lineage>
</organism>
<evidence type="ECO:0000256" key="1">
    <source>
        <dbReference type="ARBA" id="ARBA00022723"/>
    </source>
</evidence>
<accession>A0A2U3ECJ8</accession>
<dbReference type="GO" id="GO:0003677">
    <property type="term" value="F:DNA binding"/>
    <property type="evidence" value="ECO:0007669"/>
    <property type="project" value="InterPro"/>
</dbReference>
<feature type="region of interest" description="Disordered" evidence="3">
    <location>
        <begin position="642"/>
        <end position="703"/>
    </location>
</feature>
<dbReference type="GO" id="GO:0008270">
    <property type="term" value="F:zinc ion binding"/>
    <property type="evidence" value="ECO:0007669"/>
    <property type="project" value="InterPro"/>
</dbReference>
<dbReference type="InterPro" id="IPR036864">
    <property type="entry name" value="Zn2-C6_fun-type_DNA-bd_sf"/>
</dbReference>
<dbReference type="Proteomes" id="UP000245956">
    <property type="component" value="Unassembled WGS sequence"/>
</dbReference>
<evidence type="ECO:0000256" key="2">
    <source>
        <dbReference type="ARBA" id="ARBA00023242"/>
    </source>
</evidence>
<comment type="caution">
    <text evidence="5">The sequence shown here is derived from an EMBL/GenBank/DDBJ whole genome shotgun (WGS) entry which is preliminary data.</text>
</comment>
<feature type="region of interest" description="Disordered" evidence="3">
    <location>
        <begin position="481"/>
        <end position="502"/>
    </location>
</feature>
<dbReference type="Gene3D" id="4.10.240.10">
    <property type="entry name" value="Zn(2)-C6 fungal-type DNA-binding domain"/>
    <property type="match status" value="1"/>
</dbReference>
<dbReference type="CDD" id="cd00067">
    <property type="entry name" value="GAL4"/>
    <property type="match status" value="1"/>
</dbReference>
<dbReference type="AlphaFoldDB" id="A0A2U3ECJ8"/>
<dbReference type="InterPro" id="IPR007219">
    <property type="entry name" value="XnlR_reg_dom"/>
</dbReference>
<dbReference type="SUPFAM" id="SSF57701">
    <property type="entry name" value="Zn2/Cys6 DNA-binding domain"/>
    <property type="match status" value="1"/>
</dbReference>
<feature type="compositionally biased region" description="Low complexity" evidence="3">
    <location>
        <begin position="569"/>
        <end position="588"/>
    </location>
</feature>
<dbReference type="PANTHER" id="PTHR46910:SF18">
    <property type="entry name" value="ZN(II)2CYS6 TRANSCRIPTION FACTOR (EUROFUNG)"/>
    <property type="match status" value="1"/>
</dbReference>
<reference evidence="5 6" key="1">
    <citation type="journal article" date="2016" name="Front. Microbiol.">
        <title>Genome and transcriptome sequences reveal the specific parasitism of the nematophagous Purpureocillium lilacinum 36-1.</title>
        <authorList>
            <person name="Xie J."/>
            <person name="Li S."/>
            <person name="Mo C."/>
            <person name="Xiao X."/>
            <person name="Peng D."/>
            <person name="Wang G."/>
            <person name="Xiao Y."/>
        </authorList>
    </citation>
    <scope>NUCLEOTIDE SEQUENCE [LARGE SCALE GENOMIC DNA]</scope>
    <source>
        <strain evidence="5 6">36-1</strain>
    </source>
</reference>
<dbReference type="InterPro" id="IPR001509">
    <property type="entry name" value="Epimerase_deHydtase"/>
</dbReference>
<feature type="region of interest" description="Disordered" evidence="3">
    <location>
        <begin position="433"/>
        <end position="468"/>
    </location>
</feature>
<name>A0A2U3ECJ8_PURLI</name>
<feature type="region of interest" description="Disordered" evidence="3">
    <location>
        <begin position="569"/>
        <end position="603"/>
    </location>
</feature>